<feature type="region of interest" description="Disordered" evidence="1">
    <location>
        <begin position="38"/>
        <end position="108"/>
    </location>
</feature>
<accession>A0A2S4VEW4</accession>
<dbReference type="InterPro" id="IPR036465">
    <property type="entry name" value="vWFA_dom_sf"/>
</dbReference>
<dbReference type="Proteomes" id="UP000239156">
    <property type="component" value="Unassembled WGS sequence"/>
</dbReference>
<dbReference type="Gene3D" id="3.40.50.410">
    <property type="entry name" value="von Willebrand factor, type A domain"/>
    <property type="match status" value="1"/>
</dbReference>
<dbReference type="VEuPathDB" id="FungiDB:PSTT_07828"/>
<feature type="compositionally biased region" description="Polar residues" evidence="1">
    <location>
        <begin position="50"/>
        <end position="60"/>
    </location>
</feature>
<dbReference type="InterPro" id="IPR002035">
    <property type="entry name" value="VWF_A"/>
</dbReference>
<dbReference type="AlphaFoldDB" id="A0A2S4VEW4"/>
<evidence type="ECO:0000259" key="2">
    <source>
        <dbReference type="PROSITE" id="PS50234"/>
    </source>
</evidence>
<evidence type="ECO:0000313" key="3">
    <source>
        <dbReference type="EMBL" id="POW08063.1"/>
    </source>
</evidence>
<dbReference type="PANTHER" id="PTHR34706:SF1">
    <property type="entry name" value="VWFA DOMAIN-CONTAINING PROTEIN"/>
    <property type="match status" value="1"/>
</dbReference>
<gene>
    <name evidence="3" type="ORF">PSTT_07828</name>
</gene>
<dbReference type="PROSITE" id="PS50234">
    <property type="entry name" value="VWFA"/>
    <property type="match status" value="1"/>
</dbReference>
<feature type="compositionally biased region" description="Basic and acidic residues" evidence="1">
    <location>
        <begin position="195"/>
        <end position="206"/>
    </location>
</feature>
<feature type="domain" description="VWFA" evidence="2">
    <location>
        <begin position="336"/>
        <end position="530"/>
    </location>
</feature>
<feature type="region of interest" description="Disordered" evidence="1">
    <location>
        <begin position="137"/>
        <end position="294"/>
    </location>
</feature>
<dbReference type="SUPFAM" id="SSF53300">
    <property type="entry name" value="vWA-like"/>
    <property type="match status" value="1"/>
</dbReference>
<dbReference type="EMBL" id="PKSL01000068">
    <property type="protein sequence ID" value="POW08063.1"/>
    <property type="molecule type" value="Genomic_DNA"/>
</dbReference>
<comment type="caution">
    <text evidence="3">The sequence shown here is derived from an EMBL/GenBank/DDBJ whole genome shotgun (WGS) entry which is preliminary data.</text>
</comment>
<name>A0A2S4VEW4_9BASI</name>
<evidence type="ECO:0000313" key="4">
    <source>
        <dbReference type="Proteomes" id="UP000239156"/>
    </source>
</evidence>
<dbReference type="VEuPathDB" id="FungiDB:PSHT_12883"/>
<keyword evidence="4" id="KW-1185">Reference proteome</keyword>
<dbReference type="PANTHER" id="PTHR34706">
    <property type="entry name" value="SLR1338 PROTEIN"/>
    <property type="match status" value="1"/>
</dbReference>
<proteinExistence type="predicted"/>
<feature type="compositionally biased region" description="Polar residues" evidence="1">
    <location>
        <begin position="208"/>
        <end position="219"/>
    </location>
</feature>
<evidence type="ECO:0000256" key="1">
    <source>
        <dbReference type="SAM" id="MobiDB-lite"/>
    </source>
</evidence>
<sequence>AQDKMAGLISAFVELPGASNHEDFKFPWSLDDINHLVSDRKGTRSRQKNKYTNDVQNSFAEPTFLEDYGKPTAAGPSLAGNPEPNYPQAPRPSAVNPQPGGPTDAQANGLKKSLKYVTGLVKQKIVSLEEKAASYNFNENPNMAGQTNRSPAPSPDLTQGRNTTDRMPTSHTQMNEFSEEDELDAKGHHSQRKKQILETRPVRFENQEAYQSKQGNSTGPPRYYQNLDESCTPDVRRSPAKKEVQAVFETSSSRRKGSTKLKQTEAQRAGANVRGSSSTKLEDPSKMERTSASRLSNGIGPKVQIAESKAKIPTLVHNDLQIHGDENLLCTLKRFKTIFLLDDSASMASNGNWAEGIRVLAELVKEALLYDTEGIELKFLNSESHFKSLKSASSLIRKLKTIQPTGDSTPTETKVEEILRPYIQVLEAQKSRQRPLPKPLNLVIITDGIPDDIDSFISIIRLVSSKLDAGHFPLNQIGIQFVQIGAEKQVSRVLKFLDNHLQKRYGISRDMIDTTQFTGLIDKAFVIKCLLGGINRRIDRMQTSS</sequence>
<protein>
    <recommendedName>
        <fullName evidence="2">VWFA domain-containing protein</fullName>
    </recommendedName>
</protein>
<feature type="compositionally biased region" description="Basic and acidic residues" evidence="1">
    <location>
        <begin position="234"/>
        <end position="244"/>
    </location>
</feature>
<feature type="compositionally biased region" description="Basic and acidic residues" evidence="1">
    <location>
        <begin position="280"/>
        <end position="291"/>
    </location>
</feature>
<feature type="compositionally biased region" description="Polar residues" evidence="1">
    <location>
        <begin position="137"/>
        <end position="176"/>
    </location>
</feature>
<reference evidence="3" key="1">
    <citation type="submission" date="2017-12" db="EMBL/GenBank/DDBJ databases">
        <title>Gene loss provides genomic basis for host adaptation in cereal stripe rust fungi.</title>
        <authorList>
            <person name="Xia C."/>
        </authorList>
    </citation>
    <scope>NUCLEOTIDE SEQUENCE [LARGE SCALE GENOMIC DNA]</scope>
    <source>
        <strain evidence="3">93-210</strain>
    </source>
</reference>
<organism evidence="3 4">
    <name type="scientific">Puccinia striiformis</name>
    <dbReference type="NCBI Taxonomy" id="27350"/>
    <lineage>
        <taxon>Eukaryota</taxon>
        <taxon>Fungi</taxon>
        <taxon>Dikarya</taxon>
        <taxon>Basidiomycota</taxon>
        <taxon>Pucciniomycotina</taxon>
        <taxon>Pucciniomycetes</taxon>
        <taxon>Pucciniales</taxon>
        <taxon>Pucciniaceae</taxon>
        <taxon>Puccinia</taxon>
    </lineage>
</organism>
<feature type="non-terminal residue" evidence="3">
    <location>
        <position position="1"/>
    </location>
</feature>